<keyword evidence="2" id="KW-1185">Reference proteome</keyword>
<reference evidence="1 2" key="1">
    <citation type="submission" date="2020-05" db="EMBL/GenBank/DDBJ databases">
        <title>Genetic diversity of Pseudomonas cichorii.</title>
        <authorList>
            <person name="Tani S."/>
            <person name="Yagi H."/>
            <person name="Hashimoto S."/>
            <person name="Iiyama K."/>
            <person name="Furuya N."/>
        </authorList>
    </citation>
    <scope>NUCLEOTIDE SEQUENCE [LARGE SCALE GENOMIC DNA]</scope>
    <source>
        <strain evidence="1 2">LMG 2162</strain>
    </source>
</reference>
<proteinExistence type="predicted"/>
<protein>
    <submittedName>
        <fullName evidence="1">Uncharacterized protein</fullName>
    </submittedName>
</protein>
<organism evidence="1 2">
    <name type="scientific">Pseudomonas cichorii</name>
    <dbReference type="NCBI Taxonomy" id="36746"/>
    <lineage>
        <taxon>Bacteria</taxon>
        <taxon>Pseudomonadati</taxon>
        <taxon>Pseudomonadota</taxon>
        <taxon>Gammaproteobacteria</taxon>
        <taxon>Pseudomonadales</taxon>
        <taxon>Pseudomonadaceae</taxon>
        <taxon>Pseudomonas</taxon>
    </lineage>
</organism>
<evidence type="ECO:0000313" key="1">
    <source>
        <dbReference type="EMBL" id="GFM93486.1"/>
    </source>
</evidence>
<dbReference type="Proteomes" id="UP000614982">
    <property type="component" value="Unassembled WGS sequence"/>
</dbReference>
<comment type="caution">
    <text evidence="1">The sequence shown here is derived from an EMBL/GenBank/DDBJ whole genome shotgun (WGS) entry which is preliminary data.</text>
</comment>
<name>A0ABQ1DR23_PSECI</name>
<evidence type="ECO:0000313" key="2">
    <source>
        <dbReference type="Proteomes" id="UP000614982"/>
    </source>
</evidence>
<sequence>MHVNHVTEGFLCIRRDAYRDTAIGFGPQPFVLNGESQLAHNNSSRVKASGVRWCYEKLFCKFAANIEFVF</sequence>
<dbReference type="EMBL" id="BLWA01000010">
    <property type="protein sequence ID" value="GFM93486.1"/>
    <property type="molecule type" value="Genomic_DNA"/>
</dbReference>
<accession>A0ABQ1DR23</accession>
<gene>
    <name evidence="1" type="ORF">PSCICP_34580</name>
</gene>